<comment type="caution">
    <text evidence="1">The sequence shown here is derived from an EMBL/GenBank/DDBJ whole genome shotgun (WGS) entry which is preliminary data.</text>
</comment>
<keyword evidence="2" id="KW-1185">Reference proteome</keyword>
<dbReference type="EMBL" id="LUGG01000013">
    <property type="protein sequence ID" value="OBZ70547.1"/>
    <property type="molecule type" value="Genomic_DNA"/>
</dbReference>
<accession>A0A1C7M251</accession>
<dbReference type="Pfam" id="PF12224">
    <property type="entry name" value="Amidoligase_2"/>
    <property type="match status" value="1"/>
</dbReference>
<evidence type="ECO:0000313" key="1">
    <source>
        <dbReference type="EMBL" id="OBZ70547.1"/>
    </source>
</evidence>
<protein>
    <submittedName>
        <fullName evidence="1">Uncharacterized protein</fullName>
    </submittedName>
</protein>
<gene>
    <name evidence="1" type="ORF">A0H81_09256</name>
</gene>
<dbReference type="STRING" id="5627.A0A1C7M251"/>
<dbReference type="Proteomes" id="UP000092993">
    <property type="component" value="Unassembled WGS sequence"/>
</dbReference>
<dbReference type="InterPro" id="IPR022025">
    <property type="entry name" value="Amidoligase_2"/>
</dbReference>
<dbReference type="PANTHER" id="PTHR36847:SF1">
    <property type="entry name" value="AMIDOLIGASE ENZYME"/>
    <property type="match status" value="1"/>
</dbReference>
<dbReference type="OrthoDB" id="412402at2759"/>
<name>A0A1C7M251_GRIFR</name>
<proteinExistence type="predicted"/>
<dbReference type="AlphaFoldDB" id="A0A1C7M251"/>
<dbReference type="PANTHER" id="PTHR36847">
    <property type="entry name" value="AMIDOLIGASE ENZYME"/>
    <property type="match status" value="1"/>
</dbReference>
<evidence type="ECO:0000313" key="2">
    <source>
        <dbReference type="Proteomes" id="UP000092993"/>
    </source>
</evidence>
<reference evidence="1 2" key="1">
    <citation type="submission" date="2016-03" db="EMBL/GenBank/DDBJ databases">
        <title>Whole genome sequencing of Grifola frondosa 9006-11.</title>
        <authorList>
            <person name="Min B."/>
            <person name="Park H."/>
            <person name="Kim J.-G."/>
            <person name="Cho H."/>
            <person name="Oh Y.-L."/>
            <person name="Kong W.-S."/>
            <person name="Choi I.-G."/>
        </authorList>
    </citation>
    <scope>NUCLEOTIDE SEQUENCE [LARGE SCALE GENOMIC DNA]</scope>
    <source>
        <strain evidence="1 2">9006-11</strain>
    </source>
</reference>
<organism evidence="1 2">
    <name type="scientific">Grifola frondosa</name>
    <name type="common">Maitake</name>
    <name type="synonym">Polyporus frondosus</name>
    <dbReference type="NCBI Taxonomy" id="5627"/>
    <lineage>
        <taxon>Eukaryota</taxon>
        <taxon>Fungi</taxon>
        <taxon>Dikarya</taxon>
        <taxon>Basidiomycota</taxon>
        <taxon>Agaricomycotina</taxon>
        <taxon>Agaricomycetes</taxon>
        <taxon>Polyporales</taxon>
        <taxon>Grifolaceae</taxon>
        <taxon>Grifola</taxon>
    </lineage>
</organism>
<sequence>MASWPRPYNGNKDWHKQVEKIIATLKNRLTVITNETAGYHVHVGLGRGPDARFKLTDLKKIAVVFIIYEKDIDVLHAPHRSIRINRSLPENIFLLSNRKYAFPRMSKGRIVKRIYRTKNISELQHLVNRIPEQELKDAAKSRPHRYYKINLLSLDVHRTVEFRQHAGTVNPEKICAWADFVLAVVSAAMSYSEDKLRDLVASGAALVPTFVKQELYDAVKNTAN</sequence>